<dbReference type="Gene3D" id="1.10.287.70">
    <property type="match status" value="1"/>
</dbReference>
<name>A0A517Y1F0_9BACT</name>
<proteinExistence type="predicted"/>
<dbReference type="SUPFAM" id="SSF81324">
    <property type="entry name" value="Voltage-gated potassium channels"/>
    <property type="match status" value="1"/>
</dbReference>
<keyword evidence="1" id="KW-0472">Membrane</keyword>
<dbReference type="InterPro" id="IPR013099">
    <property type="entry name" value="K_chnl_dom"/>
</dbReference>
<reference evidence="3 4" key="1">
    <citation type="submission" date="2019-02" db="EMBL/GenBank/DDBJ databases">
        <title>Deep-cultivation of Planctomycetes and their phenomic and genomic characterization uncovers novel biology.</title>
        <authorList>
            <person name="Wiegand S."/>
            <person name="Jogler M."/>
            <person name="Boedeker C."/>
            <person name="Pinto D."/>
            <person name="Vollmers J."/>
            <person name="Rivas-Marin E."/>
            <person name="Kohn T."/>
            <person name="Peeters S.H."/>
            <person name="Heuer A."/>
            <person name="Rast P."/>
            <person name="Oberbeckmann S."/>
            <person name="Bunk B."/>
            <person name="Jeske O."/>
            <person name="Meyerdierks A."/>
            <person name="Storesund J.E."/>
            <person name="Kallscheuer N."/>
            <person name="Luecker S."/>
            <person name="Lage O.M."/>
            <person name="Pohl T."/>
            <person name="Merkel B.J."/>
            <person name="Hornburger P."/>
            <person name="Mueller R.-W."/>
            <person name="Bruemmer F."/>
            <person name="Labrenz M."/>
            <person name="Spormann A.M."/>
            <person name="Op den Camp H."/>
            <person name="Overmann J."/>
            <person name="Amann R."/>
            <person name="Jetten M.S.M."/>
            <person name="Mascher T."/>
            <person name="Medema M.H."/>
            <person name="Devos D.P."/>
            <person name="Kaster A.-K."/>
            <person name="Ovreas L."/>
            <person name="Rohde M."/>
            <person name="Galperin M.Y."/>
            <person name="Jogler C."/>
        </authorList>
    </citation>
    <scope>NUCLEOTIDE SEQUENCE [LARGE SCALE GENOMIC DNA]</scope>
    <source>
        <strain evidence="3 4">ETA_A1</strain>
    </source>
</reference>
<feature type="transmembrane region" description="Helical" evidence="1">
    <location>
        <begin position="6"/>
        <end position="31"/>
    </location>
</feature>
<keyword evidence="1" id="KW-0812">Transmembrane</keyword>
<accession>A0A517Y1F0</accession>
<dbReference type="KEGG" id="uli:ETAA1_55280"/>
<dbReference type="EMBL" id="CP036273">
    <property type="protein sequence ID" value="QDU23528.1"/>
    <property type="molecule type" value="Genomic_DNA"/>
</dbReference>
<gene>
    <name evidence="3" type="ORF">ETAA1_55280</name>
</gene>
<evidence type="ECO:0000256" key="1">
    <source>
        <dbReference type="SAM" id="Phobius"/>
    </source>
</evidence>
<sequence length="148" mass="15306">MWPAILTAGVVSLANLTLLALASAGFVRHLLPAARRVAVRAPFWGAAAALGAALVALLATSLAQIALWAAAFVLAGEFSDFEEAYYHSAVNFTTLGYGDIVMSRRCRLLGPLEAANGSLMLGLSSAMLFTVLGNVADTRRQPSAGDGG</sequence>
<evidence type="ECO:0000259" key="2">
    <source>
        <dbReference type="Pfam" id="PF07885"/>
    </source>
</evidence>
<feature type="domain" description="Potassium channel" evidence="2">
    <location>
        <begin position="67"/>
        <end position="132"/>
    </location>
</feature>
<dbReference type="RefSeq" id="WP_202920439.1">
    <property type="nucleotide sequence ID" value="NZ_CP036273.1"/>
</dbReference>
<dbReference type="AlphaFoldDB" id="A0A517Y1F0"/>
<evidence type="ECO:0000313" key="4">
    <source>
        <dbReference type="Proteomes" id="UP000319576"/>
    </source>
</evidence>
<dbReference type="Proteomes" id="UP000319576">
    <property type="component" value="Chromosome"/>
</dbReference>
<dbReference type="Pfam" id="PF07885">
    <property type="entry name" value="Ion_trans_2"/>
    <property type="match status" value="1"/>
</dbReference>
<feature type="transmembrane region" description="Helical" evidence="1">
    <location>
        <begin position="43"/>
        <end position="72"/>
    </location>
</feature>
<protein>
    <submittedName>
        <fullName evidence="3">Ion channel</fullName>
    </submittedName>
</protein>
<feature type="transmembrane region" description="Helical" evidence="1">
    <location>
        <begin position="114"/>
        <end position="136"/>
    </location>
</feature>
<evidence type="ECO:0000313" key="3">
    <source>
        <dbReference type="EMBL" id="QDU23528.1"/>
    </source>
</evidence>
<organism evidence="3 4">
    <name type="scientific">Urbifossiella limnaea</name>
    <dbReference type="NCBI Taxonomy" id="2528023"/>
    <lineage>
        <taxon>Bacteria</taxon>
        <taxon>Pseudomonadati</taxon>
        <taxon>Planctomycetota</taxon>
        <taxon>Planctomycetia</taxon>
        <taxon>Gemmatales</taxon>
        <taxon>Gemmataceae</taxon>
        <taxon>Urbifossiella</taxon>
    </lineage>
</organism>
<keyword evidence="1" id="KW-1133">Transmembrane helix</keyword>
<keyword evidence="4" id="KW-1185">Reference proteome</keyword>